<evidence type="ECO:0000313" key="3">
    <source>
        <dbReference type="Proteomes" id="UP000887229"/>
    </source>
</evidence>
<dbReference type="RefSeq" id="XP_046115012.1">
    <property type="nucleotide sequence ID" value="XM_046265345.1"/>
</dbReference>
<evidence type="ECO:0000313" key="2">
    <source>
        <dbReference type="EMBL" id="KAG9251088.1"/>
    </source>
</evidence>
<evidence type="ECO:0000256" key="1">
    <source>
        <dbReference type="SAM" id="SignalP"/>
    </source>
</evidence>
<feature type="chain" id="PRO_5040151852" evidence="1">
    <location>
        <begin position="20"/>
        <end position="206"/>
    </location>
</feature>
<accession>A0A9P7ZGL5</accession>
<keyword evidence="1" id="KW-0732">Signal</keyword>
<reference evidence="2" key="1">
    <citation type="journal article" date="2021" name="IMA Fungus">
        <title>Genomic characterization of three marine fungi, including Emericellopsis atlantica sp. nov. with signatures of a generalist lifestyle and marine biomass degradation.</title>
        <authorList>
            <person name="Hagestad O.C."/>
            <person name="Hou L."/>
            <person name="Andersen J.H."/>
            <person name="Hansen E.H."/>
            <person name="Altermark B."/>
            <person name="Li C."/>
            <person name="Kuhnert E."/>
            <person name="Cox R.J."/>
            <person name="Crous P.W."/>
            <person name="Spatafora J.W."/>
            <person name="Lail K."/>
            <person name="Amirebrahimi M."/>
            <person name="Lipzen A."/>
            <person name="Pangilinan J."/>
            <person name="Andreopoulos W."/>
            <person name="Hayes R.D."/>
            <person name="Ng V."/>
            <person name="Grigoriev I.V."/>
            <person name="Jackson S.A."/>
            <person name="Sutton T.D.S."/>
            <person name="Dobson A.D.W."/>
            <person name="Rama T."/>
        </authorList>
    </citation>
    <scope>NUCLEOTIDE SEQUENCE</scope>
    <source>
        <strain evidence="2">TS7</strain>
    </source>
</reference>
<dbReference type="EMBL" id="MU251271">
    <property type="protein sequence ID" value="KAG9251088.1"/>
    <property type="molecule type" value="Genomic_DNA"/>
</dbReference>
<proteinExistence type="predicted"/>
<dbReference type="Proteomes" id="UP000887229">
    <property type="component" value="Unassembled WGS sequence"/>
</dbReference>
<organism evidence="2 3">
    <name type="scientific">Emericellopsis atlantica</name>
    <dbReference type="NCBI Taxonomy" id="2614577"/>
    <lineage>
        <taxon>Eukaryota</taxon>
        <taxon>Fungi</taxon>
        <taxon>Dikarya</taxon>
        <taxon>Ascomycota</taxon>
        <taxon>Pezizomycotina</taxon>
        <taxon>Sordariomycetes</taxon>
        <taxon>Hypocreomycetidae</taxon>
        <taxon>Hypocreales</taxon>
        <taxon>Bionectriaceae</taxon>
        <taxon>Emericellopsis</taxon>
    </lineage>
</organism>
<sequence>MQLPYIAALCLTCASMASAFCVTPEMVETIAPKSKECPQNMLPECRTAAEAAPYITRAFHRYGIYSPNAMASVMSLMALESGEFQYKRNAFPGRPGQGTANMQMAEFNLKYAKSIEKLEPHVANVTTVDGQPDAELNRILDLVVADDYNFGSGAWFLRSQCGEGVLSALNQDVDTGFAAHMDCVGVEAGNEERQAYLTLAKQAFDL</sequence>
<feature type="signal peptide" evidence="1">
    <location>
        <begin position="1"/>
        <end position="19"/>
    </location>
</feature>
<protein>
    <submittedName>
        <fullName evidence="2">Uncharacterized protein</fullName>
    </submittedName>
</protein>
<keyword evidence="3" id="KW-1185">Reference proteome</keyword>
<gene>
    <name evidence="2" type="ORF">F5Z01DRAFT_677334</name>
</gene>
<dbReference type="AlphaFoldDB" id="A0A9P7ZGL5"/>
<name>A0A9P7ZGL5_9HYPO</name>
<dbReference type="GeneID" id="70296248"/>
<comment type="caution">
    <text evidence="2">The sequence shown here is derived from an EMBL/GenBank/DDBJ whole genome shotgun (WGS) entry which is preliminary data.</text>
</comment>
<dbReference type="OrthoDB" id="2349272at2759"/>